<accession>A0A455W511</accession>
<reference evidence="1" key="1">
    <citation type="submission" date="2019-03" db="EMBL/GenBank/DDBJ databases">
        <title>Whole genome analysis of nitrate-reducing bacteria Marinobacter hydrocarbonoclasticus YB03.</title>
        <authorList>
            <person name="Azam A.H."/>
            <person name="Yuk S.R."/>
            <person name="Kamarisima K."/>
            <person name="Miyanaga K."/>
            <person name="Tanji Y."/>
        </authorList>
    </citation>
    <scope>NUCLEOTIDE SEQUENCE</scope>
    <source>
        <strain evidence="1">YB03</strain>
    </source>
</reference>
<gene>
    <name evidence="1" type="ORF">YBY_22550</name>
</gene>
<proteinExistence type="predicted"/>
<sequence length="445" mass="49828">MATLIDNSTISSVQRALGFVPISEPNLLDMEHVALGRFVEAFLLHDQLVVPDNYKEEFSKQRKDLLEHPSVSFAQIPSQKDREYIEAASGLSETWTEAFQAQKDSGLFNHYFQQVQAFSHFLWEHSSSEFFLVFRALGIDKANPLIEAVLAENVDSLTGPRLNIRGTDGAPVQWKRLAPHVKRMLTVLGWLGNQYVWHQVMAAENGHSYLPHPLRDFFAADFMGRIKCGATDASEFSRVFTKGVTRFSGKLPAIIEDLGLSPESSTLTIHSLLPLLIQESKDGSDFINVLKQMRDESDVKSLRSMLSEVNNGIASGDIRPAQKLKADIEKIGENILIEKGLEKRYITLSPPTTLLGIGVNGDPASLKCSLPSALYKQFFVGKRYRVFIKRTLEELAVPSKMGQLKDKLNGYASIEGEGYPKFYLNPDYSPSKYHKIFEGSVLKAQ</sequence>
<evidence type="ECO:0000313" key="1">
    <source>
        <dbReference type="EMBL" id="BBJ04406.1"/>
    </source>
</evidence>
<dbReference type="AlphaFoldDB" id="A0A455W511"/>
<dbReference type="EMBL" id="AP019537">
    <property type="protein sequence ID" value="BBJ04406.1"/>
    <property type="molecule type" value="Genomic_DNA"/>
</dbReference>
<organism evidence="1">
    <name type="scientific">Marinobacter nauticus</name>
    <name type="common">Marinobacter hydrocarbonoclasticus</name>
    <name type="synonym">Marinobacter aquaeolei</name>
    <dbReference type="NCBI Taxonomy" id="2743"/>
    <lineage>
        <taxon>Bacteria</taxon>
        <taxon>Pseudomonadati</taxon>
        <taxon>Pseudomonadota</taxon>
        <taxon>Gammaproteobacteria</taxon>
        <taxon>Pseudomonadales</taxon>
        <taxon>Marinobacteraceae</taxon>
        <taxon>Marinobacter</taxon>
    </lineage>
</organism>
<name>A0A455W511_MARNT</name>
<protein>
    <submittedName>
        <fullName evidence="1">Uncharacterized protein</fullName>
    </submittedName>
</protein>